<feature type="domain" description="ABC transporter" evidence="7">
    <location>
        <begin position="2"/>
        <end position="233"/>
    </location>
</feature>
<dbReference type="Pfam" id="PF00005">
    <property type="entry name" value="ABC_tran"/>
    <property type="match status" value="1"/>
</dbReference>
<keyword evidence="4" id="KW-0547">Nucleotide-binding</keyword>
<dbReference type="SMART" id="SM00382">
    <property type="entry name" value="AAA"/>
    <property type="match status" value="1"/>
</dbReference>
<protein>
    <submittedName>
        <fullName evidence="8">ABC transporter ATP-binding protein</fullName>
    </submittedName>
</protein>
<dbReference type="SUPFAM" id="SSF52540">
    <property type="entry name" value="P-loop containing nucleoside triphosphate hydrolases"/>
    <property type="match status" value="1"/>
</dbReference>
<dbReference type="InterPro" id="IPR027417">
    <property type="entry name" value="P-loop_NTPase"/>
</dbReference>
<evidence type="ECO:0000256" key="6">
    <source>
        <dbReference type="ARBA" id="ARBA00023251"/>
    </source>
</evidence>
<dbReference type="Proteomes" id="UP000481583">
    <property type="component" value="Unassembled WGS sequence"/>
</dbReference>
<keyword evidence="9" id="KW-1185">Reference proteome</keyword>
<name>A0A6G4UDQ9_9ACTN</name>
<evidence type="ECO:0000256" key="1">
    <source>
        <dbReference type="ARBA" id="ARBA00004202"/>
    </source>
</evidence>
<accession>A0A6G4UDQ9</accession>
<gene>
    <name evidence="8" type="ORF">G5C51_41280</name>
</gene>
<dbReference type="GO" id="GO:0005886">
    <property type="term" value="C:plasma membrane"/>
    <property type="evidence" value="ECO:0007669"/>
    <property type="project" value="UniProtKB-SubCell"/>
</dbReference>
<dbReference type="InterPro" id="IPR003439">
    <property type="entry name" value="ABC_transporter-like_ATP-bd"/>
</dbReference>
<evidence type="ECO:0000259" key="7">
    <source>
        <dbReference type="PROSITE" id="PS50893"/>
    </source>
</evidence>
<comment type="subcellular location">
    <subcellularLocation>
        <location evidence="1">Cell membrane</location>
        <topology evidence="1">Peripheral membrane protein</topology>
    </subcellularLocation>
</comment>
<dbReference type="GO" id="GO:0046677">
    <property type="term" value="P:response to antibiotic"/>
    <property type="evidence" value="ECO:0007669"/>
    <property type="project" value="UniProtKB-KW"/>
</dbReference>
<dbReference type="RefSeq" id="WP_165245976.1">
    <property type="nucleotide sequence ID" value="NZ_JAAKZV010000468.1"/>
</dbReference>
<dbReference type="PROSITE" id="PS50893">
    <property type="entry name" value="ABC_TRANSPORTER_2"/>
    <property type="match status" value="1"/>
</dbReference>
<evidence type="ECO:0000256" key="3">
    <source>
        <dbReference type="ARBA" id="ARBA00022448"/>
    </source>
</evidence>
<feature type="non-terminal residue" evidence="8">
    <location>
        <position position="262"/>
    </location>
</feature>
<evidence type="ECO:0000256" key="4">
    <source>
        <dbReference type="ARBA" id="ARBA00022741"/>
    </source>
</evidence>
<reference evidence="8 9" key="1">
    <citation type="submission" date="2020-02" db="EMBL/GenBank/DDBJ databases">
        <title>Whole-genome analyses of novel actinobacteria.</title>
        <authorList>
            <person name="Sahin N."/>
        </authorList>
    </citation>
    <scope>NUCLEOTIDE SEQUENCE [LARGE SCALE GENOMIC DNA]</scope>
    <source>
        <strain evidence="8 9">A7024</strain>
    </source>
</reference>
<dbReference type="InterPro" id="IPR003593">
    <property type="entry name" value="AAA+_ATPase"/>
</dbReference>
<comment type="caution">
    <text evidence="8">The sequence shown here is derived from an EMBL/GenBank/DDBJ whole genome shotgun (WGS) entry which is preliminary data.</text>
</comment>
<dbReference type="GO" id="GO:0016887">
    <property type="term" value="F:ATP hydrolysis activity"/>
    <property type="evidence" value="ECO:0007669"/>
    <property type="project" value="InterPro"/>
</dbReference>
<keyword evidence="5 8" id="KW-0067">ATP-binding</keyword>
<sequence length="262" mass="26990">MLSTHGLVKRYGPDATALDGFELAVAAGEITGLIGHNGAGKTTFVEVVTGLTRPDAGSVRIDGIDALHRPHAARALLGLAPQELALYPSATVREHLRLYGSLAGLRRRTLRTAVEAVAEELQLTAELDRRAGLLSGGQRRRTQAAAALIGDPPLLLLDEPTAGADPDTRAALLAAVRARADAGAAVLYTTHYLPELADLGASLAVVRAGRVIARGERDDLLRGLPGELRLRFSGPAEAAQAAAAAAADMATAAQSAAATAPT</sequence>
<evidence type="ECO:0000256" key="2">
    <source>
        <dbReference type="ARBA" id="ARBA00005417"/>
    </source>
</evidence>
<proteinExistence type="inferred from homology"/>
<dbReference type="PANTHER" id="PTHR42711:SF5">
    <property type="entry name" value="ABC TRANSPORTER ATP-BINDING PROTEIN NATA"/>
    <property type="match status" value="1"/>
</dbReference>
<keyword evidence="6" id="KW-0046">Antibiotic resistance</keyword>
<dbReference type="PANTHER" id="PTHR42711">
    <property type="entry name" value="ABC TRANSPORTER ATP-BINDING PROTEIN"/>
    <property type="match status" value="1"/>
</dbReference>
<dbReference type="AlphaFoldDB" id="A0A6G4UDQ9"/>
<dbReference type="GO" id="GO:0005524">
    <property type="term" value="F:ATP binding"/>
    <property type="evidence" value="ECO:0007669"/>
    <property type="project" value="UniProtKB-KW"/>
</dbReference>
<evidence type="ECO:0000313" key="8">
    <source>
        <dbReference type="EMBL" id="NGN70304.1"/>
    </source>
</evidence>
<dbReference type="Gene3D" id="3.40.50.300">
    <property type="entry name" value="P-loop containing nucleotide triphosphate hydrolases"/>
    <property type="match status" value="1"/>
</dbReference>
<dbReference type="EMBL" id="JAAKZV010000468">
    <property type="protein sequence ID" value="NGN70304.1"/>
    <property type="molecule type" value="Genomic_DNA"/>
</dbReference>
<organism evidence="8 9">
    <name type="scientific">Streptomyces coryli</name>
    <dbReference type="NCBI Taxonomy" id="1128680"/>
    <lineage>
        <taxon>Bacteria</taxon>
        <taxon>Bacillati</taxon>
        <taxon>Actinomycetota</taxon>
        <taxon>Actinomycetes</taxon>
        <taxon>Kitasatosporales</taxon>
        <taxon>Streptomycetaceae</taxon>
        <taxon>Streptomyces</taxon>
    </lineage>
</organism>
<comment type="similarity">
    <text evidence="2">Belongs to the ABC transporter superfamily.</text>
</comment>
<dbReference type="InterPro" id="IPR050763">
    <property type="entry name" value="ABC_transporter_ATP-binding"/>
</dbReference>
<keyword evidence="3" id="KW-0813">Transport</keyword>
<evidence type="ECO:0000256" key="5">
    <source>
        <dbReference type="ARBA" id="ARBA00022840"/>
    </source>
</evidence>
<evidence type="ECO:0000313" key="9">
    <source>
        <dbReference type="Proteomes" id="UP000481583"/>
    </source>
</evidence>